<evidence type="ECO:0000256" key="10">
    <source>
        <dbReference type="ARBA" id="ARBA00023136"/>
    </source>
</evidence>
<evidence type="ECO:0000256" key="12">
    <source>
        <dbReference type="ARBA" id="ARBA00023303"/>
    </source>
</evidence>
<comment type="caution">
    <text evidence="15">The sequence shown here is derived from an EMBL/GenBank/DDBJ whole genome shotgun (WGS) entry which is preliminary data.</text>
</comment>
<reference evidence="15 16" key="1">
    <citation type="journal article" date="2015" name="Genome Biol. Evol.">
        <title>Comparative Genomics of a Bacterivorous Green Alga Reveals Evolutionary Causalities and Consequences of Phago-Mixotrophic Mode of Nutrition.</title>
        <authorList>
            <person name="Burns J.A."/>
            <person name="Paasch A."/>
            <person name="Narechania A."/>
            <person name="Kim E."/>
        </authorList>
    </citation>
    <scope>NUCLEOTIDE SEQUENCE [LARGE SCALE GENOMIC DNA]</scope>
    <source>
        <strain evidence="15 16">PLY_AMNH</strain>
    </source>
</reference>
<keyword evidence="4" id="KW-0107">Calcium channel</keyword>
<evidence type="ECO:0000256" key="4">
    <source>
        <dbReference type="ARBA" id="ARBA00022673"/>
    </source>
</evidence>
<evidence type="ECO:0000256" key="9">
    <source>
        <dbReference type="ARBA" id="ARBA00023065"/>
    </source>
</evidence>
<evidence type="ECO:0000256" key="1">
    <source>
        <dbReference type="ARBA" id="ARBA00004141"/>
    </source>
</evidence>
<organism evidence="15 16">
    <name type="scientific">Cymbomonas tetramitiformis</name>
    <dbReference type="NCBI Taxonomy" id="36881"/>
    <lineage>
        <taxon>Eukaryota</taxon>
        <taxon>Viridiplantae</taxon>
        <taxon>Chlorophyta</taxon>
        <taxon>Pyramimonadophyceae</taxon>
        <taxon>Pyramimonadales</taxon>
        <taxon>Pyramimonadaceae</taxon>
        <taxon>Cymbomonas</taxon>
    </lineage>
</organism>
<keyword evidence="16" id="KW-1185">Reference proteome</keyword>
<evidence type="ECO:0000256" key="8">
    <source>
        <dbReference type="ARBA" id="ARBA00022989"/>
    </source>
</evidence>
<keyword evidence="5 13" id="KW-0812">Transmembrane</keyword>
<feature type="non-terminal residue" evidence="15">
    <location>
        <position position="1"/>
    </location>
</feature>
<dbReference type="Gene3D" id="1.10.287.70">
    <property type="match status" value="1"/>
</dbReference>
<keyword evidence="8 13" id="KW-1133">Transmembrane helix</keyword>
<accession>A0AAE0F790</accession>
<evidence type="ECO:0000256" key="2">
    <source>
        <dbReference type="ARBA" id="ARBA00022448"/>
    </source>
</evidence>
<feature type="domain" description="Ion transport" evidence="14">
    <location>
        <begin position="3"/>
        <end position="190"/>
    </location>
</feature>
<dbReference type="Gene3D" id="1.10.238.10">
    <property type="entry name" value="EF-hand"/>
    <property type="match status" value="1"/>
</dbReference>
<keyword evidence="11" id="KW-0325">Glycoprotein</keyword>
<evidence type="ECO:0000256" key="5">
    <source>
        <dbReference type="ARBA" id="ARBA00022692"/>
    </source>
</evidence>
<keyword evidence="12" id="KW-0407">Ion channel</keyword>
<comment type="subcellular location">
    <subcellularLocation>
        <location evidence="1">Membrane</location>
        <topology evidence="1">Multi-pass membrane protein</topology>
    </subcellularLocation>
</comment>
<keyword evidence="10 13" id="KW-0472">Membrane</keyword>
<evidence type="ECO:0000313" key="16">
    <source>
        <dbReference type="Proteomes" id="UP001190700"/>
    </source>
</evidence>
<name>A0AAE0F790_9CHLO</name>
<proteinExistence type="predicted"/>
<gene>
    <name evidence="15" type="ORF">CYMTET_36421</name>
</gene>
<evidence type="ECO:0000313" key="15">
    <source>
        <dbReference type="EMBL" id="KAK3254363.1"/>
    </source>
</evidence>
<evidence type="ECO:0000256" key="13">
    <source>
        <dbReference type="SAM" id="Phobius"/>
    </source>
</evidence>
<evidence type="ECO:0000256" key="6">
    <source>
        <dbReference type="ARBA" id="ARBA00022837"/>
    </source>
</evidence>
<dbReference type="GO" id="GO:0098703">
    <property type="term" value="P:calcium ion import across plasma membrane"/>
    <property type="evidence" value="ECO:0007669"/>
    <property type="project" value="TreeGrafter"/>
</dbReference>
<keyword evidence="9" id="KW-0406">Ion transport</keyword>
<keyword evidence="2" id="KW-0813">Transport</keyword>
<keyword evidence="3" id="KW-0109">Calcium transport</keyword>
<dbReference type="SUPFAM" id="SSF81324">
    <property type="entry name" value="Voltage-gated potassium channels"/>
    <property type="match status" value="1"/>
</dbReference>
<dbReference type="InterPro" id="IPR050599">
    <property type="entry name" value="VDCC_alpha-1_subunit"/>
</dbReference>
<sequence length="323" mass="36778">SRLEFIFTIIFVVELALKLYSYRARYFSDASNNFDFFIVTLSLTEVLFAAAPNVKFLQTFRVLRLVRIIRNVKGVYPLFQSVLRAVKALKNMLAVLTLVFYVYALAGVSLFGEADYGAFINQHNNFSSFGPAMLLLFRCGTGESWNGIMHELDSQGYALAVMYMMSFVVLVQSIMLNIVMGIVLDKYLLCQKEYSRVMGQDAIDNFLQLWQQYDPLGTGLILVPQIHTLMFRLKQPIGISKTCWKAATFLPILHTLKIPVMLKNVKSEDARREKPATKRIHCVTFQDVLESIAGRVYEKETINMQLRSSRCALIGSCSSLFTF</sequence>
<keyword evidence="6" id="KW-0106">Calcium</keyword>
<feature type="transmembrane region" description="Helical" evidence="13">
    <location>
        <begin position="93"/>
        <end position="112"/>
    </location>
</feature>
<dbReference type="EMBL" id="LGRX02023686">
    <property type="protein sequence ID" value="KAK3254363.1"/>
    <property type="molecule type" value="Genomic_DNA"/>
</dbReference>
<dbReference type="GO" id="GO:0005891">
    <property type="term" value="C:voltage-gated calcium channel complex"/>
    <property type="evidence" value="ECO:0007669"/>
    <property type="project" value="TreeGrafter"/>
</dbReference>
<evidence type="ECO:0000259" key="14">
    <source>
        <dbReference type="Pfam" id="PF00520"/>
    </source>
</evidence>
<dbReference type="InterPro" id="IPR005821">
    <property type="entry name" value="Ion_trans_dom"/>
</dbReference>
<feature type="transmembrane region" description="Helical" evidence="13">
    <location>
        <begin position="157"/>
        <end position="184"/>
    </location>
</feature>
<dbReference type="AlphaFoldDB" id="A0AAE0F790"/>
<dbReference type="InterPro" id="IPR027359">
    <property type="entry name" value="Volt_channel_dom_sf"/>
</dbReference>
<dbReference type="PANTHER" id="PTHR45628">
    <property type="entry name" value="VOLTAGE-DEPENDENT CALCIUM CHANNEL TYPE A SUBUNIT ALPHA-1"/>
    <property type="match status" value="1"/>
</dbReference>
<protein>
    <recommendedName>
        <fullName evidence="14">Ion transport domain-containing protein</fullName>
    </recommendedName>
</protein>
<evidence type="ECO:0000256" key="3">
    <source>
        <dbReference type="ARBA" id="ARBA00022568"/>
    </source>
</evidence>
<dbReference type="GO" id="GO:0008331">
    <property type="term" value="F:high voltage-gated calcium channel activity"/>
    <property type="evidence" value="ECO:0007669"/>
    <property type="project" value="TreeGrafter"/>
</dbReference>
<evidence type="ECO:0000256" key="11">
    <source>
        <dbReference type="ARBA" id="ARBA00023180"/>
    </source>
</evidence>
<dbReference type="Pfam" id="PF00520">
    <property type="entry name" value="Ion_trans"/>
    <property type="match status" value="1"/>
</dbReference>
<evidence type="ECO:0000256" key="7">
    <source>
        <dbReference type="ARBA" id="ARBA00022882"/>
    </source>
</evidence>
<dbReference type="Gene3D" id="1.20.120.350">
    <property type="entry name" value="Voltage-gated potassium channels. Chain C"/>
    <property type="match status" value="1"/>
</dbReference>
<dbReference type="Proteomes" id="UP001190700">
    <property type="component" value="Unassembled WGS sequence"/>
</dbReference>
<feature type="transmembrane region" description="Helical" evidence="13">
    <location>
        <begin position="5"/>
        <end position="22"/>
    </location>
</feature>
<keyword evidence="7" id="KW-0851">Voltage-gated channel</keyword>
<dbReference type="PANTHER" id="PTHR45628:SF7">
    <property type="entry name" value="VOLTAGE-DEPENDENT CALCIUM CHANNEL TYPE A SUBUNIT ALPHA-1"/>
    <property type="match status" value="1"/>
</dbReference>